<comment type="subcellular location">
    <subcellularLocation>
        <location evidence="1">Membrane</location>
        <topology evidence="1">Multi-pass membrane protein</topology>
    </subcellularLocation>
</comment>
<keyword evidence="2 5" id="KW-0812">Transmembrane</keyword>
<evidence type="ECO:0000256" key="5">
    <source>
        <dbReference type="SAM" id="Phobius"/>
    </source>
</evidence>
<keyword evidence="3 5" id="KW-1133">Transmembrane helix</keyword>
<evidence type="ECO:0000256" key="1">
    <source>
        <dbReference type="ARBA" id="ARBA00004141"/>
    </source>
</evidence>
<evidence type="ECO:0000256" key="4">
    <source>
        <dbReference type="ARBA" id="ARBA00023136"/>
    </source>
</evidence>
<evidence type="ECO:0000256" key="2">
    <source>
        <dbReference type="ARBA" id="ARBA00022692"/>
    </source>
</evidence>
<dbReference type="EMBL" id="FOJA01000001">
    <property type="protein sequence ID" value="SEW30439.1"/>
    <property type="molecule type" value="Genomic_DNA"/>
</dbReference>
<sequence length="200" mass="20202">MTTWVEPEGGRERGLEGLAKSFTQVLLSPVSFFDEAVSPGDQAPGLVFGMAVVLVAAATRLTLTPTEPLAFPAAGWLRVVLTAALVVMLVTPAAIHALSALQTLALVVVAPSRAGVSETVQVIAYAAAPCVVAGLGVPVVTALAGLWAFALLVVGTRVVHDISWLRALLAAFAPGVLAFGGGFGAWPAIQTVAAGAGLAL</sequence>
<feature type="transmembrane region" description="Helical" evidence="5">
    <location>
        <begin position="43"/>
        <end position="63"/>
    </location>
</feature>
<name>A0A1I0QST4_9EURY</name>
<dbReference type="RefSeq" id="WP_089670194.1">
    <property type="nucleotide sequence ID" value="NZ_FOJA01000001.1"/>
</dbReference>
<evidence type="ECO:0000313" key="8">
    <source>
        <dbReference type="Proteomes" id="UP000198518"/>
    </source>
</evidence>
<evidence type="ECO:0000259" key="6">
    <source>
        <dbReference type="Pfam" id="PF04893"/>
    </source>
</evidence>
<dbReference type="AlphaFoldDB" id="A0A1I0QST4"/>
<dbReference type="InterPro" id="IPR006977">
    <property type="entry name" value="Yip1_dom"/>
</dbReference>
<organism evidence="7 8">
    <name type="scientific">Halobacterium jilantaiense</name>
    <dbReference type="NCBI Taxonomy" id="355548"/>
    <lineage>
        <taxon>Archaea</taxon>
        <taxon>Methanobacteriati</taxon>
        <taxon>Methanobacteriota</taxon>
        <taxon>Stenosarchaea group</taxon>
        <taxon>Halobacteria</taxon>
        <taxon>Halobacteriales</taxon>
        <taxon>Halobacteriaceae</taxon>
        <taxon>Halobacterium</taxon>
    </lineage>
</organism>
<feature type="transmembrane region" description="Helical" evidence="5">
    <location>
        <begin position="122"/>
        <end position="155"/>
    </location>
</feature>
<evidence type="ECO:0000313" key="7">
    <source>
        <dbReference type="EMBL" id="SEW30439.1"/>
    </source>
</evidence>
<accession>A0A1I0QST4</accession>
<feature type="transmembrane region" description="Helical" evidence="5">
    <location>
        <begin position="75"/>
        <end position="102"/>
    </location>
</feature>
<proteinExistence type="predicted"/>
<reference evidence="7 8" key="1">
    <citation type="submission" date="2016-10" db="EMBL/GenBank/DDBJ databases">
        <authorList>
            <person name="de Groot N.N."/>
        </authorList>
    </citation>
    <scope>NUCLEOTIDE SEQUENCE [LARGE SCALE GENOMIC DNA]</scope>
    <source>
        <strain evidence="7 8">CGMCC 1.5337</strain>
    </source>
</reference>
<gene>
    <name evidence="7" type="ORF">SAMN04487945_2925</name>
</gene>
<keyword evidence="8" id="KW-1185">Reference proteome</keyword>
<keyword evidence="4 5" id="KW-0472">Membrane</keyword>
<dbReference type="STRING" id="355548.SAMN04487945_2925"/>
<dbReference type="Pfam" id="PF04893">
    <property type="entry name" value="Yip1"/>
    <property type="match status" value="1"/>
</dbReference>
<protein>
    <recommendedName>
        <fullName evidence="6">Yip1 domain-containing protein</fullName>
    </recommendedName>
</protein>
<evidence type="ECO:0000256" key="3">
    <source>
        <dbReference type="ARBA" id="ARBA00022989"/>
    </source>
</evidence>
<dbReference type="GO" id="GO:0016020">
    <property type="term" value="C:membrane"/>
    <property type="evidence" value="ECO:0007669"/>
    <property type="project" value="UniProtKB-SubCell"/>
</dbReference>
<feature type="domain" description="Yip1" evidence="6">
    <location>
        <begin position="24"/>
        <end position="180"/>
    </location>
</feature>
<dbReference type="OrthoDB" id="313310at2157"/>
<dbReference type="Proteomes" id="UP000198518">
    <property type="component" value="Unassembled WGS sequence"/>
</dbReference>
<feature type="transmembrane region" description="Helical" evidence="5">
    <location>
        <begin position="167"/>
        <end position="189"/>
    </location>
</feature>